<name>A0A418ND55_9FLAO</name>
<reference evidence="1 3" key="1">
    <citation type="submission" date="2018-08" db="EMBL/GenBank/DDBJ databases">
        <title>Proposal of Muricauda 72 sp.nov. and Muricauda NH166 sp.nov., isolated from seawater.</title>
        <authorList>
            <person name="Cheng H."/>
            <person name="Wu Y.-H."/>
            <person name="Guo L.-L."/>
            <person name="Xu X.-W."/>
        </authorList>
    </citation>
    <scope>NUCLEOTIDE SEQUENCE [LARGE SCALE GENOMIC DNA]</scope>
    <source>
        <strain evidence="1 3">NH166</strain>
    </source>
</reference>
<evidence type="ECO:0000313" key="4">
    <source>
        <dbReference type="Proteomes" id="UP000321528"/>
    </source>
</evidence>
<dbReference type="AlphaFoldDB" id="A0A418ND55"/>
<dbReference type="Proteomes" id="UP000321528">
    <property type="component" value="Unassembled WGS sequence"/>
</dbReference>
<dbReference type="RefSeq" id="WP_119638761.1">
    <property type="nucleotide sequence ID" value="NZ_QXFJ01000008.1"/>
</dbReference>
<sequence length="65" mass="7828">MSNPTIELRRKNRTFNSTWLKTYKGFEDCSEEEAKKIVEQLRELADIVCRHVQRTEHERTDQKGF</sequence>
<keyword evidence="4" id="KW-1185">Reference proteome</keyword>
<dbReference type="Proteomes" id="UP000284189">
    <property type="component" value="Unassembled WGS sequence"/>
</dbReference>
<accession>A0A418ND55</accession>
<protein>
    <submittedName>
        <fullName evidence="1">Uncharacterized protein</fullName>
    </submittedName>
</protein>
<dbReference type="EMBL" id="VNWL01000007">
    <property type="protein sequence ID" value="TXK07662.1"/>
    <property type="molecule type" value="Genomic_DNA"/>
</dbReference>
<dbReference type="EMBL" id="QXFJ01000008">
    <property type="protein sequence ID" value="RIV73973.1"/>
    <property type="molecule type" value="Genomic_DNA"/>
</dbReference>
<evidence type="ECO:0000313" key="3">
    <source>
        <dbReference type="Proteomes" id="UP000284189"/>
    </source>
</evidence>
<dbReference type="OrthoDB" id="1449829at2"/>
<gene>
    <name evidence="1" type="ORF">D2U88_02780</name>
    <name evidence="2" type="ORF">FQ019_02760</name>
</gene>
<organism evidence="1 3">
    <name type="scientific">Flagellimonas aequoris</name>
    <dbReference type="NCBI Taxonomy" id="2306997"/>
    <lineage>
        <taxon>Bacteria</taxon>
        <taxon>Pseudomonadati</taxon>
        <taxon>Bacteroidota</taxon>
        <taxon>Flavobacteriia</taxon>
        <taxon>Flavobacteriales</taxon>
        <taxon>Flavobacteriaceae</taxon>
        <taxon>Flagellimonas</taxon>
    </lineage>
</organism>
<reference evidence="2 4" key="2">
    <citation type="submission" date="2019-07" db="EMBL/GenBank/DDBJ databases">
        <title>Draft genome of two Muricauda strains isolated from deep sea.</title>
        <authorList>
            <person name="Sun C."/>
        </authorList>
    </citation>
    <scope>NUCLEOTIDE SEQUENCE [LARGE SCALE GENOMIC DNA]</scope>
    <source>
        <strain evidence="2 4">NH166</strain>
    </source>
</reference>
<proteinExistence type="predicted"/>
<evidence type="ECO:0000313" key="2">
    <source>
        <dbReference type="EMBL" id="TXK07662.1"/>
    </source>
</evidence>
<evidence type="ECO:0000313" key="1">
    <source>
        <dbReference type="EMBL" id="RIV73973.1"/>
    </source>
</evidence>
<comment type="caution">
    <text evidence="1">The sequence shown here is derived from an EMBL/GenBank/DDBJ whole genome shotgun (WGS) entry which is preliminary data.</text>
</comment>